<gene>
    <name evidence="4" type="primary">blaSE</name>
    <name evidence="4" type="ORF">PSA7680_03180</name>
</gene>
<evidence type="ECO:0000256" key="2">
    <source>
        <dbReference type="SAM" id="SignalP"/>
    </source>
</evidence>
<evidence type="ECO:0000313" key="4">
    <source>
        <dbReference type="EMBL" id="SLN60367.1"/>
    </source>
</evidence>
<dbReference type="EC" id="3.4.21.19" evidence="4"/>
<accession>A0A1Y5TBR8</accession>
<dbReference type="InterPro" id="IPR009003">
    <property type="entry name" value="Peptidase_S1_PA"/>
</dbReference>
<dbReference type="PROSITE" id="PS50240">
    <property type="entry name" value="TRYPSIN_DOM"/>
    <property type="match status" value="1"/>
</dbReference>
<dbReference type="InterPro" id="IPR018114">
    <property type="entry name" value="TRYPSIN_HIS"/>
</dbReference>
<dbReference type="GO" id="GO:0006508">
    <property type="term" value="P:proteolysis"/>
    <property type="evidence" value="ECO:0007669"/>
    <property type="project" value="InterPro"/>
</dbReference>
<keyword evidence="1 2" id="KW-0732">Signal</keyword>
<dbReference type="InterPro" id="IPR043504">
    <property type="entry name" value="Peptidase_S1_PA_chymotrypsin"/>
</dbReference>
<dbReference type="InterPro" id="IPR001314">
    <property type="entry name" value="Peptidase_S1A"/>
</dbReference>
<dbReference type="RefSeq" id="WP_085869673.1">
    <property type="nucleotide sequence ID" value="NZ_FWFQ01000028.1"/>
</dbReference>
<dbReference type="OrthoDB" id="267336at2"/>
<dbReference type="PROSITE" id="PS00134">
    <property type="entry name" value="TRYPSIN_HIS"/>
    <property type="match status" value="1"/>
</dbReference>
<organism evidence="4 5">
    <name type="scientific">Pseudoruegeria aquimaris</name>
    <dbReference type="NCBI Taxonomy" id="393663"/>
    <lineage>
        <taxon>Bacteria</taxon>
        <taxon>Pseudomonadati</taxon>
        <taxon>Pseudomonadota</taxon>
        <taxon>Alphaproteobacteria</taxon>
        <taxon>Rhodobacterales</taxon>
        <taxon>Roseobacteraceae</taxon>
        <taxon>Pseudoruegeria</taxon>
    </lineage>
</organism>
<dbReference type="InterPro" id="IPR001254">
    <property type="entry name" value="Trypsin_dom"/>
</dbReference>
<protein>
    <submittedName>
        <fullName evidence="4">Glutamyl endopeptidase</fullName>
        <ecNumber evidence="4">3.4.21.19</ecNumber>
    </submittedName>
</protein>
<proteinExistence type="predicted"/>
<dbReference type="AlphaFoldDB" id="A0A1Y5TBR8"/>
<feature type="signal peptide" evidence="2">
    <location>
        <begin position="1"/>
        <end position="20"/>
    </location>
</feature>
<keyword evidence="5" id="KW-1185">Reference proteome</keyword>
<dbReference type="EMBL" id="FWFQ01000028">
    <property type="protein sequence ID" value="SLN60367.1"/>
    <property type="molecule type" value="Genomic_DNA"/>
</dbReference>
<dbReference type="SMART" id="SM00020">
    <property type="entry name" value="Tryp_SPc"/>
    <property type="match status" value="1"/>
</dbReference>
<dbReference type="InterPro" id="IPR050966">
    <property type="entry name" value="Glutamyl_endopeptidase"/>
</dbReference>
<evidence type="ECO:0000256" key="1">
    <source>
        <dbReference type="ARBA" id="ARBA00022729"/>
    </source>
</evidence>
<evidence type="ECO:0000259" key="3">
    <source>
        <dbReference type="PROSITE" id="PS50240"/>
    </source>
</evidence>
<dbReference type="GO" id="GO:0004252">
    <property type="term" value="F:serine-type endopeptidase activity"/>
    <property type="evidence" value="ECO:0007669"/>
    <property type="project" value="InterPro"/>
</dbReference>
<reference evidence="4 5" key="1">
    <citation type="submission" date="2017-03" db="EMBL/GenBank/DDBJ databases">
        <authorList>
            <person name="Afonso C.L."/>
            <person name="Miller P.J."/>
            <person name="Scott M.A."/>
            <person name="Spackman E."/>
            <person name="Goraichik I."/>
            <person name="Dimitrov K.M."/>
            <person name="Suarez D.L."/>
            <person name="Swayne D.E."/>
        </authorList>
    </citation>
    <scope>NUCLEOTIDE SEQUENCE [LARGE SCALE GENOMIC DNA]</scope>
    <source>
        <strain evidence="4 5">CECT 7680</strain>
    </source>
</reference>
<dbReference type="PANTHER" id="PTHR15462:SF8">
    <property type="entry name" value="SERINE PROTEASE"/>
    <property type="match status" value="1"/>
</dbReference>
<keyword evidence="4" id="KW-0378">Hydrolase</keyword>
<sequence>MRFFAILLLFLLSWGGAVQAGGGETGLRALQTGDDGKGWEAVGRLNIGNRSMCTGALIAEDLVLTAAHCLYDRSSGARVDPATIQFLAGWRNGRASAYRSVQQAVVHPDYVFSAANGESKVSHDVALLRLDQPVRNGSIRPFAVDAGPRRGAEVGVVSYAQDRSEQPSLQEVCHVLGRQSGALILSCDVDFGSSGAPIFVMENGIAKIVSVVSAKAEVGTRKVALGSELQSPLSTLMALMEEEADPFSRARPSVRRLSLSEDRAGSGAKFIRP</sequence>
<evidence type="ECO:0000313" key="5">
    <source>
        <dbReference type="Proteomes" id="UP000193409"/>
    </source>
</evidence>
<dbReference type="Proteomes" id="UP000193409">
    <property type="component" value="Unassembled WGS sequence"/>
</dbReference>
<dbReference type="PRINTS" id="PR00722">
    <property type="entry name" value="CHYMOTRYPSIN"/>
</dbReference>
<feature type="domain" description="Peptidase S1" evidence="3">
    <location>
        <begin position="20"/>
        <end position="238"/>
    </location>
</feature>
<dbReference type="SUPFAM" id="SSF50494">
    <property type="entry name" value="Trypsin-like serine proteases"/>
    <property type="match status" value="1"/>
</dbReference>
<feature type="chain" id="PRO_5012576849" evidence="2">
    <location>
        <begin position="21"/>
        <end position="273"/>
    </location>
</feature>
<dbReference type="PANTHER" id="PTHR15462">
    <property type="entry name" value="SERINE PROTEASE"/>
    <property type="match status" value="1"/>
</dbReference>
<name>A0A1Y5TBR8_9RHOB</name>
<dbReference type="Pfam" id="PF00089">
    <property type="entry name" value="Trypsin"/>
    <property type="match status" value="1"/>
</dbReference>
<dbReference type="Gene3D" id="2.40.10.10">
    <property type="entry name" value="Trypsin-like serine proteases"/>
    <property type="match status" value="2"/>
</dbReference>